<dbReference type="Proteomes" id="UP000594638">
    <property type="component" value="Unassembled WGS sequence"/>
</dbReference>
<comment type="caution">
    <text evidence="1">The sequence shown here is derived from an EMBL/GenBank/DDBJ whole genome shotgun (WGS) entry which is preliminary data.</text>
</comment>
<keyword evidence="2" id="KW-1185">Reference proteome</keyword>
<organism evidence="1 2">
    <name type="scientific">Olea europaea subsp. europaea</name>
    <dbReference type="NCBI Taxonomy" id="158383"/>
    <lineage>
        <taxon>Eukaryota</taxon>
        <taxon>Viridiplantae</taxon>
        <taxon>Streptophyta</taxon>
        <taxon>Embryophyta</taxon>
        <taxon>Tracheophyta</taxon>
        <taxon>Spermatophyta</taxon>
        <taxon>Magnoliopsida</taxon>
        <taxon>eudicotyledons</taxon>
        <taxon>Gunneridae</taxon>
        <taxon>Pentapetalae</taxon>
        <taxon>asterids</taxon>
        <taxon>lamiids</taxon>
        <taxon>Lamiales</taxon>
        <taxon>Oleaceae</taxon>
        <taxon>Oleeae</taxon>
        <taxon>Olea</taxon>
    </lineage>
</organism>
<name>A0A8S0QB83_OLEEU</name>
<dbReference type="EMBL" id="CACTIH010001828">
    <property type="protein sequence ID" value="CAA2964723.1"/>
    <property type="molecule type" value="Genomic_DNA"/>
</dbReference>
<reference evidence="1 2" key="1">
    <citation type="submission" date="2019-12" db="EMBL/GenBank/DDBJ databases">
        <authorList>
            <person name="Alioto T."/>
            <person name="Alioto T."/>
            <person name="Gomez Garrido J."/>
        </authorList>
    </citation>
    <scope>NUCLEOTIDE SEQUENCE [LARGE SCALE GENOMIC DNA]</scope>
</reference>
<proteinExistence type="predicted"/>
<dbReference type="Gramene" id="OE9A020231T1">
    <property type="protein sequence ID" value="OE9A020231C1"/>
    <property type="gene ID" value="OE9A020231"/>
</dbReference>
<accession>A0A8S0QB83</accession>
<evidence type="ECO:0000313" key="1">
    <source>
        <dbReference type="EMBL" id="CAA2964723.1"/>
    </source>
</evidence>
<protein>
    <submittedName>
        <fullName evidence="1">Uncharacterized protein</fullName>
    </submittedName>
</protein>
<dbReference type="AlphaFoldDB" id="A0A8S0QB83"/>
<dbReference type="OrthoDB" id="1924603at2759"/>
<evidence type="ECO:0000313" key="2">
    <source>
        <dbReference type="Proteomes" id="UP000594638"/>
    </source>
</evidence>
<gene>
    <name evidence="1" type="ORF">OLEA9_A020231</name>
</gene>
<sequence length="59" mass="6912">MGSSSPIFSPSSDKRFWSTLRILVDSLLENQKPIDQFVHVKMNDEAMQRQKRLKEDTMN</sequence>